<dbReference type="EMBL" id="WOTB01000001">
    <property type="protein sequence ID" value="NHN83258.1"/>
    <property type="molecule type" value="Genomic_DNA"/>
</dbReference>
<keyword evidence="7" id="KW-1185">Reference proteome</keyword>
<keyword evidence="4" id="KW-0804">Transcription</keyword>
<dbReference type="InterPro" id="IPR036390">
    <property type="entry name" value="WH_DNA-bd_sf"/>
</dbReference>
<evidence type="ECO:0000256" key="1">
    <source>
        <dbReference type="ARBA" id="ARBA00009437"/>
    </source>
</evidence>
<protein>
    <submittedName>
        <fullName evidence="6">LysR family transcriptional regulator</fullName>
    </submittedName>
</protein>
<dbReference type="InterPro" id="IPR005119">
    <property type="entry name" value="LysR_subst-bd"/>
</dbReference>
<dbReference type="InterPro" id="IPR058163">
    <property type="entry name" value="LysR-type_TF_proteobact-type"/>
</dbReference>
<dbReference type="InterPro" id="IPR000847">
    <property type="entry name" value="LysR_HTH_N"/>
</dbReference>
<evidence type="ECO:0000313" key="7">
    <source>
        <dbReference type="Proteomes" id="UP000635278"/>
    </source>
</evidence>
<comment type="similarity">
    <text evidence="1">Belongs to the LysR transcriptional regulatory family.</text>
</comment>
<gene>
    <name evidence="6" type="ORF">GOB93_01195</name>
</gene>
<dbReference type="Pfam" id="PF00126">
    <property type="entry name" value="HTH_1"/>
    <property type="match status" value="1"/>
</dbReference>
<proteinExistence type="inferred from homology"/>
<comment type="caution">
    <text evidence="6">The sequence shown here is derived from an EMBL/GenBank/DDBJ whole genome shotgun (WGS) entry which is preliminary data.</text>
</comment>
<dbReference type="RefSeq" id="WP_173581689.1">
    <property type="nucleotide sequence ID" value="NZ_WOTB01000001.1"/>
</dbReference>
<keyword evidence="2" id="KW-0805">Transcription regulation</keyword>
<dbReference type="InterPro" id="IPR036388">
    <property type="entry name" value="WH-like_DNA-bd_sf"/>
</dbReference>
<dbReference type="Proteomes" id="UP000635278">
    <property type="component" value="Unassembled WGS sequence"/>
</dbReference>
<accession>A0ABX0JHV5</accession>
<dbReference type="Pfam" id="PF03466">
    <property type="entry name" value="LysR_substrate"/>
    <property type="match status" value="1"/>
</dbReference>
<evidence type="ECO:0000259" key="5">
    <source>
        <dbReference type="PROSITE" id="PS50931"/>
    </source>
</evidence>
<evidence type="ECO:0000256" key="3">
    <source>
        <dbReference type="ARBA" id="ARBA00023125"/>
    </source>
</evidence>
<dbReference type="SUPFAM" id="SSF46785">
    <property type="entry name" value="Winged helix' DNA-binding domain"/>
    <property type="match status" value="1"/>
</dbReference>
<sequence length="314" mass="34159">MQGEVSDLRFFTSLVEAGNITAAARATGSSPAVISRKLAKLEARLGVTLIVRTTHLFRLSEAGQLYYDRALDIVAEIDRLESEITSSESEPQGTLTVGAPMELGRRQIAPFIESFSDSYPQLAISLALASEGIHDAADGLDISIRLGMPNTPGSITTLLATTRRVLCASPAYLRNRPAPARPEDLTSHDCLCIRRQKTMTVINKWAIGNDTESTTVTVNPKLSSTNCEIIHDWAVAGRGIASKLLSDVHHDIATGRLVRVLPGWYGETVELYAVMQPRQNSAAKVQAFLRQLRDFLKNSDGFSKDLTRSHASAA</sequence>
<keyword evidence="3" id="KW-0238">DNA-binding</keyword>
<name>A0ABX0JHV5_9PROT</name>
<evidence type="ECO:0000256" key="2">
    <source>
        <dbReference type="ARBA" id="ARBA00023015"/>
    </source>
</evidence>
<feature type="domain" description="HTH lysR-type" evidence="5">
    <location>
        <begin position="1"/>
        <end position="60"/>
    </location>
</feature>
<dbReference type="SUPFAM" id="SSF53850">
    <property type="entry name" value="Periplasmic binding protein-like II"/>
    <property type="match status" value="1"/>
</dbReference>
<dbReference type="PROSITE" id="PS50931">
    <property type="entry name" value="HTH_LYSR"/>
    <property type="match status" value="1"/>
</dbReference>
<dbReference type="Gene3D" id="1.10.10.10">
    <property type="entry name" value="Winged helix-like DNA-binding domain superfamily/Winged helix DNA-binding domain"/>
    <property type="match status" value="1"/>
</dbReference>
<organism evidence="6 7">
    <name type="scientific">Acetobacter musti</name>
    <dbReference type="NCBI Taxonomy" id="864732"/>
    <lineage>
        <taxon>Bacteria</taxon>
        <taxon>Pseudomonadati</taxon>
        <taxon>Pseudomonadota</taxon>
        <taxon>Alphaproteobacteria</taxon>
        <taxon>Acetobacterales</taxon>
        <taxon>Acetobacteraceae</taxon>
        <taxon>Acetobacter</taxon>
    </lineage>
</organism>
<reference evidence="6 7" key="1">
    <citation type="journal article" date="2020" name="Int. J. Syst. Evol. Microbiol.">
        <title>Novel acetic acid bacteria from cider fermentations: Acetobacter conturbans sp. nov. and Acetobacter fallax sp. nov.</title>
        <authorList>
            <person name="Sombolestani A.S."/>
            <person name="Cleenwerck I."/>
            <person name="Cnockaert M."/>
            <person name="Borremans W."/>
            <person name="Wieme A.D."/>
            <person name="De Vuyst L."/>
            <person name="Vandamme P."/>
        </authorList>
    </citation>
    <scope>NUCLEOTIDE SEQUENCE [LARGE SCALE GENOMIC DNA]</scope>
    <source>
        <strain evidence="6 7">LMG 30640</strain>
    </source>
</reference>
<evidence type="ECO:0000256" key="4">
    <source>
        <dbReference type="ARBA" id="ARBA00023163"/>
    </source>
</evidence>
<evidence type="ECO:0000313" key="6">
    <source>
        <dbReference type="EMBL" id="NHN83258.1"/>
    </source>
</evidence>
<dbReference type="Gene3D" id="3.40.190.290">
    <property type="match status" value="1"/>
</dbReference>
<dbReference type="PANTHER" id="PTHR30537">
    <property type="entry name" value="HTH-TYPE TRANSCRIPTIONAL REGULATOR"/>
    <property type="match status" value="1"/>
</dbReference>
<dbReference type="PANTHER" id="PTHR30537:SF5">
    <property type="entry name" value="HTH-TYPE TRANSCRIPTIONAL ACTIVATOR TTDR-RELATED"/>
    <property type="match status" value="1"/>
</dbReference>